<dbReference type="PROSITE" id="PS00455">
    <property type="entry name" value="AMP_BINDING"/>
    <property type="match status" value="1"/>
</dbReference>
<dbReference type="PANTHER" id="PTHR44378:SF2">
    <property type="entry name" value="ACYL-ACTIVATING ENZYME 17, PEROXISOMAL-RELATED"/>
    <property type="match status" value="1"/>
</dbReference>
<dbReference type="SUPFAM" id="SSF56801">
    <property type="entry name" value="Acetyl-CoA synthetase-like"/>
    <property type="match status" value="1"/>
</dbReference>
<dbReference type="InterPro" id="IPR025110">
    <property type="entry name" value="AMP-bd_C"/>
</dbReference>
<evidence type="ECO:0000259" key="4">
    <source>
        <dbReference type="Pfam" id="PF16177"/>
    </source>
</evidence>
<accession>A0A517VGL4</accession>
<dbReference type="Pfam" id="PF13193">
    <property type="entry name" value="AMP-binding_C"/>
    <property type="match status" value="1"/>
</dbReference>
<dbReference type="InterPro" id="IPR020845">
    <property type="entry name" value="AMP-binding_CS"/>
</dbReference>
<proteinExistence type="inferred from homology"/>
<dbReference type="InterPro" id="IPR032387">
    <property type="entry name" value="ACAS_N"/>
</dbReference>
<dbReference type="AlphaFoldDB" id="A0A517VGL4"/>
<organism evidence="5 6">
    <name type="scientific">Gimesia algae</name>
    <dbReference type="NCBI Taxonomy" id="2527971"/>
    <lineage>
        <taxon>Bacteria</taxon>
        <taxon>Pseudomonadati</taxon>
        <taxon>Planctomycetota</taxon>
        <taxon>Planctomycetia</taxon>
        <taxon>Planctomycetales</taxon>
        <taxon>Planctomycetaceae</taxon>
        <taxon>Gimesia</taxon>
    </lineage>
</organism>
<dbReference type="EC" id="6.2.1.1" evidence="5"/>
<dbReference type="Gene3D" id="3.30.300.30">
    <property type="match status" value="1"/>
</dbReference>
<dbReference type="Proteomes" id="UP000316855">
    <property type="component" value="Chromosome"/>
</dbReference>
<feature type="domain" description="AMP-dependent synthetase/ligase" evidence="2">
    <location>
        <begin position="160"/>
        <end position="514"/>
    </location>
</feature>
<dbReference type="Pfam" id="PF00501">
    <property type="entry name" value="AMP-binding"/>
    <property type="match status" value="1"/>
</dbReference>
<evidence type="ECO:0000256" key="1">
    <source>
        <dbReference type="ARBA" id="ARBA00006432"/>
    </source>
</evidence>
<dbReference type="InterPro" id="IPR042099">
    <property type="entry name" value="ANL_N_sf"/>
</dbReference>
<dbReference type="OrthoDB" id="9757771at2"/>
<keyword evidence="6" id="KW-1185">Reference proteome</keyword>
<gene>
    <name evidence="5" type="primary">acs</name>
    <name evidence="5" type="ORF">Pan161_37520</name>
</gene>
<dbReference type="Gene3D" id="3.40.50.12780">
    <property type="entry name" value="N-terminal domain of ligase-like"/>
    <property type="match status" value="1"/>
</dbReference>
<evidence type="ECO:0000259" key="2">
    <source>
        <dbReference type="Pfam" id="PF00501"/>
    </source>
</evidence>
<dbReference type="KEGG" id="gax:Pan161_37520"/>
<evidence type="ECO:0000313" key="6">
    <source>
        <dbReference type="Proteomes" id="UP000316855"/>
    </source>
</evidence>
<comment type="similarity">
    <text evidence="1">Belongs to the ATP-dependent AMP-binding enzyme family.</text>
</comment>
<dbReference type="RefSeq" id="WP_145229486.1">
    <property type="nucleotide sequence ID" value="NZ_CP036343.1"/>
</dbReference>
<dbReference type="InterPro" id="IPR000873">
    <property type="entry name" value="AMP-dep_synth/lig_dom"/>
</dbReference>
<dbReference type="PANTHER" id="PTHR44378">
    <property type="entry name" value="ACYL-ACTIVATING ENZYME 17, PEROXISOMAL-RELATED"/>
    <property type="match status" value="1"/>
</dbReference>
<evidence type="ECO:0000313" key="5">
    <source>
        <dbReference type="EMBL" id="QDT92087.1"/>
    </source>
</evidence>
<feature type="domain" description="AMP-binding enzyme C-terminal" evidence="3">
    <location>
        <begin position="586"/>
        <end position="666"/>
    </location>
</feature>
<reference evidence="5 6" key="1">
    <citation type="submission" date="2019-02" db="EMBL/GenBank/DDBJ databases">
        <title>Deep-cultivation of Planctomycetes and their phenomic and genomic characterization uncovers novel biology.</title>
        <authorList>
            <person name="Wiegand S."/>
            <person name="Jogler M."/>
            <person name="Boedeker C."/>
            <person name="Pinto D."/>
            <person name="Vollmers J."/>
            <person name="Rivas-Marin E."/>
            <person name="Kohn T."/>
            <person name="Peeters S.H."/>
            <person name="Heuer A."/>
            <person name="Rast P."/>
            <person name="Oberbeckmann S."/>
            <person name="Bunk B."/>
            <person name="Jeske O."/>
            <person name="Meyerdierks A."/>
            <person name="Storesund J.E."/>
            <person name="Kallscheuer N."/>
            <person name="Luecker S."/>
            <person name="Lage O.M."/>
            <person name="Pohl T."/>
            <person name="Merkel B.J."/>
            <person name="Hornburger P."/>
            <person name="Mueller R.-W."/>
            <person name="Bruemmer F."/>
            <person name="Labrenz M."/>
            <person name="Spormann A.M."/>
            <person name="Op den Camp H."/>
            <person name="Overmann J."/>
            <person name="Amann R."/>
            <person name="Jetten M.S.M."/>
            <person name="Mascher T."/>
            <person name="Medema M.H."/>
            <person name="Devos D.P."/>
            <person name="Kaster A.-K."/>
            <person name="Ovreas L."/>
            <person name="Rohde M."/>
            <person name="Galperin M.Y."/>
            <person name="Jogler C."/>
        </authorList>
    </citation>
    <scope>NUCLEOTIDE SEQUENCE [LARGE SCALE GENOMIC DNA]</scope>
    <source>
        <strain evidence="5 6">Pan161</strain>
    </source>
</reference>
<dbReference type="GO" id="GO:0003987">
    <property type="term" value="F:acetate-CoA ligase activity"/>
    <property type="evidence" value="ECO:0007669"/>
    <property type="project" value="UniProtKB-EC"/>
</dbReference>
<dbReference type="Pfam" id="PF16177">
    <property type="entry name" value="ACAS_N"/>
    <property type="match status" value="1"/>
</dbReference>
<dbReference type="InterPro" id="IPR045851">
    <property type="entry name" value="AMP-bd_C_sf"/>
</dbReference>
<name>A0A517VGL4_9PLAN</name>
<keyword evidence="5" id="KW-0436">Ligase</keyword>
<protein>
    <submittedName>
        <fullName evidence="5">Acetyl-coenzyme A synthetase</fullName>
        <ecNumber evidence="5">6.2.1.1</ecNumber>
    </submittedName>
</protein>
<evidence type="ECO:0000259" key="3">
    <source>
        <dbReference type="Pfam" id="PF13193"/>
    </source>
</evidence>
<feature type="domain" description="Acetyl-coenzyme A synthetase N-terminal" evidence="4">
    <location>
        <begin position="100"/>
        <end position="156"/>
    </location>
</feature>
<sequence>MEIPTAALIDCGLPEEEANQLVDLLGQIPVQSDVELWRFLAEEVLTPEIPFSIHQYLYQQVFEQRISHGEPAPAWIPGERERDGSHLAAWAADLKLDGFDAVYDWSISNREEFTTKLIDSLRIQFQKRPQKIMDLNAGVEQVDWLRDATLNIVESCLRDKSEETAILFQRTTDEVQRLSYRELRDLTAQVANGLTEAGIEPGERVAVMLPMTPESVAIFLGIIAAGCVVVTIADSFSAEEMQVRLKITTPQMIFIQDVITRNGRQLPLYAKLESLPELPAVVLSESESESLEVSLRESDQLWSEFLSTNSELTCVPRLPHDEATILFSSGTTGNPKGIPWDQTTPIKSAGDGYLHHDIHCGDVVCWPTNLGWMMGPWLVYASLINDASIALSDAVPTSRRFCEFVQNAGVNMLGLVPSIVSVWRSQDATAGLDWSQIKVFSSTGECSNSEDMLWLMSRAGYRPVIEYCGGTETGGGYITGTVMKPGVPGLFSCPALGFEWLLLNESGEATTNGEVFFVPPVIGLSTRLINRDHHEVYFADLSAGPQGQTLRRHGDQIEALPGGYFRAHGRVDDAMNLGGIKVSSVQIEELLTQTSGVREVAAIAVSPPGGGPGQLVIFVVMQDGVTFVSEELLQRMQQIIRSQLNPLFKIHAVREIELLPRTASNKVMRRKLRDLYQSEES</sequence>
<dbReference type="EMBL" id="CP036343">
    <property type="protein sequence ID" value="QDT92087.1"/>
    <property type="molecule type" value="Genomic_DNA"/>
</dbReference>